<dbReference type="Proteomes" id="UP001153636">
    <property type="component" value="Chromosome 11"/>
</dbReference>
<evidence type="ECO:0000256" key="2">
    <source>
        <dbReference type="ARBA" id="ARBA00022676"/>
    </source>
</evidence>
<organism evidence="4 5">
    <name type="scientific">Psylliodes chrysocephalus</name>
    <dbReference type="NCBI Taxonomy" id="3402493"/>
    <lineage>
        <taxon>Eukaryota</taxon>
        <taxon>Metazoa</taxon>
        <taxon>Ecdysozoa</taxon>
        <taxon>Arthropoda</taxon>
        <taxon>Hexapoda</taxon>
        <taxon>Insecta</taxon>
        <taxon>Pterygota</taxon>
        <taxon>Neoptera</taxon>
        <taxon>Endopterygota</taxon>
        <taxon>Coleoptera</taxon>
        <taxon>Polyphaga</taxon>
        <taxon>Cucujiformia</taxon>
        <taxon>Chrysomeloidea</taxon>
        <taxon>Chrysomelidae</taxon>
        <taxon>Galerucinae</taxon>
        <taxon>Alticini</taxon>
        <taxon>Psylliodes</taxon>
    </lineage>
</organism>
<comment type="similarity">
    <text evidence="1">Belongs to the UDP-glycosyltransferase family.</text>
</comment>
<evidence type="ECO:0000256" key="3">
    <source>
        <dbReference type="ARBA" id="ARBA00022679"/>
    </source>
</evidence>
<dbReference type="InterPro" id="IPR050271">
    <property type="entry name" value="UDP-glycosyltransferase"/>
</dbReference>
<reference evidence="4" key="1">
    <citation type="submission" date="2022-01" db="EMBL/GenBank/DDBJ databases">
        <authorList>
            <person name="King R."/>
        </authorList>
    </citation>
    <scope>NUCLEOTIDE SEQUENCE</scope>
</reference>
<dbReference type="CDD" id="cd03784">
    <property type="entry name" value="GT1_Gtf-like"/>
    <property type="match status" value="1"/>
</dbReference>
<sequence>MSNALMRGIASAGHNVTIITPYEDNRPIRNGSYRTIVLDGFADNYQNDMKTLNLFELHDFNDFTQEAIFQDYMYSKSELLVKMPSVQQLIKSQETFDAVIIEQFSNDGLKVFAHIFNAHLIVFCPIGANNFVNRLVGNPTMVSYNPQIVSTFSRPMKFRDRIHNTLLYTYEEIMNYFVFLPRHERFIREHFPGAPNIYDISTNVSLVLLNSHESIWQSVPLVPNAVPIGGFHISPPKQLPKEIQEFLNSAKDGVIFFTFGTNLKFSDIPESKQIIFINAFGKLKQKVLWKLDKDIIHELPENVKVAKWFPQSDILAHPNIKLFISHGGLLSMTETIYNGVPSLVIPVFADQATNANHAVKEGYGLSINYHDPNFTEELLTATVQELLQNPK</sequence>
<dbReference type="FunFam" id="3.40.50.2000:FF:000050">
    <property type="entry name" value="UDP-glucuronosyltransferase"/>
    <property type="match status" value="1"/>
</dbReference>
<dbReference type="PANTHER" id="PTHR48043">
    <property type="entry name" value="EG:EG0003.4 PROTEIN-RELATED"/>
    <property type="match status" value="1"/>
</dbReference>
<dbReference type="Pfam" id="PF00201">
    <property type="entry name" value="UDPGT"/>
    <property type="match status" value="1"/>
</dbReference>
<keyword evidence="3" id="KW-0808">Transferase</keyword>
<dbReference type="SUPFAM" id="SSF53756">
    <property type="entry name" value="UDP-Glycosyltransferase/glycogen phosphorylase"/>
    <property type="match status" value="1"/>
</dbReference>
<dbReference type="InterPro" id="IPR002213">
    <property type="entry name" value="UDP_glucos_trans"/>
</dbReference>
<dbReference type="Gene3D" id="3.40.50.2000">
    <property type="entry name" value="Glycogen Phosphorylase B"/>
    <property type="match status" value="1"/>
</dbReference>
<accession>A0A9P0CNK2</accession>
<protein>
    <recommendedName>
        <fullName evidence="6">UDP-glucuronosyltransferase</fullName>
    </recommendedName>
</protein>
<gene>
    <name evidence="4" type="ORF">PSYICH_LOCUS2860</name>
</gene>
<evidence type="ECO:0000313" key="4">
    <source>
        <dbReference type="EMBL" id="CAH1101351.1"/>
    </source>
</evidence>
<dbReference type="EMBL" id="OV651823">
    <property type="protein sequence ID" value="CAH1101351.1"/>
    <property type="molecule type" value="Genomic_DNA"/>
</dbReference>
<dbReference type="PANTHER" id="PTHR48043:SF159">
    <property type="entry name" value="EG:EG0003.4 PROTEIN-RELATED"/>
    <property type="match status" value="1"/>
</dbReference>
<evidence type="ECO:0008006" key="6">
    <source>
        <dbReference type="Google" id="ProtNLM"/>
    </source>
</evidence>
<name>A0A9P0CNK2_9CUCU</name>
<evidence type="ECO:0000313" key="5">
    <source>
        <dbReference type="Proteomes" id="UP001153636"/>
    </source>
</evidence>
<evidence type="ECO:0000256" key="1">
    <source>
        <dbReference type="ARBA" id="ARBA00009995"/>
    </source>
</evidence>
<keyword evidence="2" id="KW-0328">Glycosyltransferase</keyword>
<dbReference type="AlphaFoldDB" id="A0A9P0CNK2"/>
<dbReference type="OrthoDB" id="5835829at2759"/>
<keyword evidence="5" id="KW-1185">Reference proteome</keyword>
<dbReference type="GO" id="GO:0008194">
    <property type="term" value="F:UDP-glycosyltransferase activity"/>
    <property type="evidence" value="ECO:0007669"/>
    <property type="project" value="InterPro"/>
</dbReference>
<proteinExistence type="inferred from homology"/>